<organism evidence="1 2">
    <name type="scientific">Antarctobacter heliothermus</name>
    <dbReference type="NCBI Taxonomy" id="74033"/>
    <lineage>
        <taxon>Bacteria</taxon>
        <taxon>Pseudomonadati</taxon>
        <taxon>Pseudomonadota</taxon>
        <taxon>Alphaproteobacteria</taxon>
        <taxon>Rhodobacterales</taxon>
        <taxon>Roseobacteraceae</taxon>
        <taxon>Antarctobacter</taxon>
    </lineage>
</organism>
<dbReference type="AlphaFoldDB" id="A0A239MA28"/>
<dbReference type="EMBL" id="FZON01000134">
    <property type="protein sequence ID" value="SNT39340.1"/>
    <property type="molecule type" value="Genomic_DNA"/>
</dbReference>
<gene>
    <name evidence="1" type="ORF">SAMN04488078_11341</name>
</gene>
<protein>
    <submittedName>
        <fullName evidence="1">5-methylcytosine-specific restriction enzyme B</fullName>
    </submittedName>
</protein>
<sequence length="267" mass="30617">MAEYRRLVGEGRIEFTTFHQSMSYEEFVEGLRPVTDAEQEMETSAGFRLEPVPGIFYRISKRAEVRTGGAPDQDLAKEVQHDLVTLEGRNVHQMSLGEAGTRGGEAIFEEAIENSIALFGFVDHDWSAEVYENYDNIRAWCEQTDEELYATPNGVAAMTHHFRNKVSVGDILVVSKGNFQFRAIGKVLGDYEYMRRESGHYSHRRSVQWLWIDRDGVPVDEIHDSNFTQKTIYGLKKDRLNIAALELYLNLGRVSAKMCRHNQRISF</sequence>
<reference evidence="1 2" key="1">
    <citation type="submission" date="2017-06" db="EMBL/GenBank/DDBJ databases">
        <authorList>
            <person name="Kim H.J."/>
            <person name="Triplett B.A."/>
        </authorList>
    </citation>
    <scope>NUCLEOTIDE SEQUENCE [LARGE SCALE GENOMIC DNA]</scope>
    <source>
        <strain evidence="1 2">DSM 11445</strain>
    </source>
</reference>
<dbReference type="Proteomes" id="UP000198440">
    <property type="component" value="Unassembled WGS sequence"/>
</dbReference>
<proteinExistence type="predicted"/>
<evidence type="ECO:0000313" key="1">
    <source>
        <dbReference type="EMBL" id="SNT39340.1"/>
    </source>
</evidence>
<accession>A0A239MA28</accession>
<name>A0A239MA28_9RHOB</name>
<dbReference type="RefSeq" id="WP_089280549.1">
    <property type="nucleotide sequence ID" value="NZ_FZON01000134.1"/>
</dbReference>
<evidence type="ECO:0000313" key="2">
    <source>
        <dbReference type="Proteomes" id="UP000198440"/>
    </source>
</evidence>
<dbReference type="OrthoDB" id="9781481at2"/>